<keyword evidence="4 14" id="KW-1003">Cell membrane</keyword>
<keyword evidence="12 14" id="KW-0143">Chaperone</keyword>
<keyword evidence="7 14" id="KW-0249">Electron transport</keyword>
<evidence type="ECO:0000256" key="15">
    <source>
        <dbReference type="SAM" id="Phobius"/>
    </source>
</evidence>
<keyword evidence="3 14" id="KW-0813">Transport</keyword>
<feature type="transmembrane region" description="Helical" evidence="15">
    <location>
        <begin position="73"/>
        <end position="93"/>
    </location>
</feature>
<evidence type="ECO:0000256" key="9">
    <source>
        <dbReference type="ARBA" id="ARBA00023002"/>
    </source>
</evidence>
<dbReference type="Gene3D" id="1.20.1550.10">
    <property type="entry name" value="DsbB-like"/>
    <property type="match status" value="1"/>
</dbReference>
<proteinExistence type="inferred from homology"/>
<organism evidence="16 17">
    <name type="scientific">Halomonas cibimaris</name>
    <dbReference type="NCBI Taxonomy" id="657012"/>
    <lineage>
        <taxon>Bacteria</taxon>
        <taxon>Pseudomonadati</taxon>
        <taxon>Pseudomonadota</taxon>
        <taxon>Gammaproteobacteria</taxon>
        <taxon>Oceanospirillales</taxon>
        <taxon>Halomonadaceae</taxon>
        <taxon>Halomonas</taxon>
    </lineage>
</organism>
<keyword evidence="10 14" id="KW-0472">Membrane</keyword>
<reference evidence="17" key="1">
    <citation type="journal article" date="2019" name="Int. J. Syst. Evol. Microbiol.">
        <title>The Global Catalogue of Microorganisms (GCM) 10K type strain sequencing project: providing services to taxonomists for standard genome sequencing and annotation.</title>
        <authorList>
            <consortium name="The Broad Institute Genomics Platform"/>
            <consortium name="The Broad Institute Genome Sequencing Center for Infectious Disease"/>
            <person name="Wu L."/>
            <person name="Ma J."/>
        </authorList>
    </citation>
    <scope>NUCLEOTIDE SEQUENCE [LARGE SCALE GENOMIC DNA]</scope>
    <source>
        <strain evidence="17">JCM 16914</strain>
    </source>
</reference>
<dbReference type="InterPro" id="IPR022920">
    <property type="entry name" value="Disulphide_bond_form_DsbB"/>
</dbReference>
<accession>A0ABP7LF02</accession>
<keyword evidence="6 14" id="KW-0812">Transmembrane</keyword>
<dbReference type="RefSeq" id="WP_344702305.1">
    <property type="nucleotide sequence ID" value="NZ_BAAAZT010000023.1"/>
</dbReference>
<feature type="topological domain" description="Cytoplasmic" evidence="14">
    <location>
        <begin position="166"/>
        <end position="169"/>
    </location>
</feature>
<evidence type="ECO:0000256" key="8">
    <source>
        <dbReference type="ARBA" id="ARBA00022989"/>
    </source>
</evidence>
<dbReference type="HAMAP" id="MF_00286">
    <property type="entry name" value="DsbB"/>
    <property type="match status" value="1"/>
</dbReference>
<keyword evidence="17" id="KW-1185">Reference proteome</keyword>
<feature type="topological domain" description="Cytoplasmic" evidence="14">
    <location>
        <begin position="1"/>
        <end position="12"/>
    </location>
</feature>
<name>A0ABP7LF02_9GAMM</name>
<evidence type="ECO:0000256" key="2">
    <source>
        <dbReference type="ARBA" id="ARBA00008823"/>
    </source>
</evidence>
<evidence type="ECO:0000256" key="13">
    <source>
        <dbReference type="ARBA" id="ARBA00023284"/>
    </source>
</evidence>
<dbReference type="InterPro" id="IPR003752">
    <property type="entry name" value="DiS_bond_form_DsbB/BdbC"/>
</dbReference>
<comment type="caution">
    <text evidence="16">The sequence shown here is derived from an EMBL/GenBank/DDBJ whole genome shotgun (WGS) entry which is preliminary data.</text>
</comment>
<evidence type="ECO:0000256" key="14">
    <source>
        <dbReference type="HAMAP-Rule" id="MF_00286"/>
    </source>
</evidence>
<keyword evidence="13 14" id="KW-0676">Redox-active center</keyword>
<dbReference type="InterPro" id="IPR023380">
    <property type="entry name" value="DsbB-like_sf"/>
</dbReference>
<evidence type="ECO:0000313" key="16">
    <source>
        <dbReference type="EMBL" id="GAA3898368.1"/>
    </source>
</evidence>
<feature type="transmembrane region" description="Helical" evidence="15">
    <location>
        <begin position="144"/>
        <end position="163"/>
    </location>
</feature>
<dbReference type="PANTHER" id="PTHR36570">
    <property type="entry name" value="DISULFIDE BOND FORMATION PROTEIN B"/>
    <property type="match status" value="1"/>
</dbReference>
<evidence type="ECO:0000256" key="3">
    <source>
        <dbReference type="ARBA" id="ARBA00022448"/>
    </source>
</evidence>
<comment type="subcellular location">
    <subcellularLocation>
        <location evidence="1">Cell inner membrane</location>
        <topology evidence="1">Multi-pass membrane protein</topology>
    </subcellularLocation>
    <subcellularLocation>
        <location evidence="14">Cell membrane</location>
        <topology evidence="14">Multi-pass membrane protein</topology>
    </subcellularLocation>
</comment>
<feature type="disulfide bond" description="Redox-active" evidence="14">
    <location>
        <begin position="39"/>
        <end position="42"/>
    </location>
</feature>
<comment type="caution">
    <text evidence="14">Lacks conserved residue(s) required for the propagation of feature annotation.</text>
</comment>
<dbReference type="EMBL" id="BAAAZT010000023">
    <property type="protein sequence ID" value="GAA3898368.1"/>
    <property type="molecule type" value="Genomic_DNA"/>
</dbReference>
<evidence type="ECO:0000256" key="1">
    <source>
        <dbReference type="ARBA" id="ARBA00004429"/>
    </source>
</evidence>
<evidence type="ECO:0000313" key="17">
    <source>
        <dbReference type="Proteomes" id="UP001500133"/>
    </source>
</evidence>
<evidence type="ECO:0000256" key="6">
    <source>
        <dbReference type="ARBA" id="ARBA00022692"/>
    </source>
</evidence>
<keyword evidence="11 14" id="KW-1015">Disulfide bond</keyword>
<evidence type="ECO:0000256" key="7">
    <source>
        <dbReference type="ARBA" id="ARBA00022982"/>
    </source>
</evidence>
<keyword evidence="8 14" id="KW-1133">Transmembrane helix</keyword>
<protein>
    <recommendedName>
        <fullName evidence="14">Disulfide bond formation protein B</fullName>
    </recommendedName>
    <alternativeName>
        <fullName evidence="14">Disulfide oxidoreductase</fullName>
    </alternativeName>
</protein>
<dbReference type="Pfam" id="PF02600">
    <property type="entry name" value="DsbB"/>
    <property type="match status" value="1"/>
</dbReference>
<dbReference type="PANTHER" id="PTHR36570:SF3">
    <property type="entry name" value="DISULFIDE BOND FORMATION PROTEIN B"/>
    <property type="match status" value="1"/>
</dbReference>
<evidence type="ECO:0000256" key="4">
    <source>
        <dbReference type="ARBA" id="ARBA00022475"/>
    </source>
</evidence>
<keyword evidence="5" id="KW-0997">Cell inner membrane</keyword>
<dbReference type="InterPro" id="IPR050183">
    <property type="entry name" value="DsbB"/>
</dbReference>
<evidence type="ECO:0000256" key="5">
    <source>
        <dbReference type="ARBA" id="ARBA00022519"/>
    </source>
</evidence>
<gene>
    <name evidence="14" type="primary">dsbB</name>
    <name evidence="16" type="ORF">GCM10022228_06290</name>
</gene>
<evidence type="ECO:0000256" key="11">
    <source>
        <dbReference type="ARBA" id="ARBA00023157"/>
    </source>
</evidence>
<dbReference type="Proteomes" id="UP001500133">
    <property type="component" value="Unassembled WGS sequence"/>
</dbReference>
<evidence type="ECO:0000256" key="10">
    <source>
        <dbReference type="ARBA" id="ARBA00023136"/>
    </source>
</evidence>
<sequence>MPVHSVATFRRLALAGVALCTLMMAVALGLEHIGGLEPCPLCVFQRIGVIAAGLALTAAAVHNPAGRVGRGLYSLLALAAVAGGGFVAGRHVWLQSLPADQVPSCGPGLDYMIDVLPMQEVVATVLSGSGECASVDAAFLGLSLPAWTLAGFIVLAALPLAMLRRALTR</sequence>
<feature type="topological domain" description="Periplasmic" evidence="14">
    <location>
        <begin position="30"/>
        <end position="47"/>
    </location>
</feature>
<comment type="similarity">
    <text evidence="2 14">Belongs to the DsbB family.</text>
</comment>
<keyword evidence="9 14" id="KW-0560">Oxidoreductase</keyword>
<dbReference type="SUPFAM" id="SSF158442">
    <property type="entry name" value="DsbB-like"/>
    <property type="match status" value="1"/>
</dbReference>
<evidence type="ECO:0000256" key="12">
    <source>
        <dbReference type="ARBA" id="ARBA00023186"/>
    </source>
</evidence>
<feature type="transmembrane region" description="Helical" evidence="15">
    <location>
        <begin position="43"/>
        <end position="61"/>
    </location>
</feature>
<comment type="function">
    <text evidence="14">Required for disulfide bond formation in some periplasmic proteins. Acts by oxidizing the DsbA protein.</text>
</comment>